<dbReference type="EMBL" id="CAJOBP010102701">
    <property type="protein sequence ID" value="CAF4980588.1"/>
    <property type="molecule type" value="Genomic_DNA"/>
</dbReference>
<dbReference type="EMBL" id="CAJOBR010087608">
    <property type="protein sequence ID" value="CAF5135287.1"/>
    <property type="molecule type" value="Genomic_DNA"/>
</dbReference>
<protein>
    <submittedName>
        <fullName evidence="2">Uncharacterized protein</fullName>
    </submittedName>
</protein>
<evidence type="ECO:0000313" key="1">
    <source>
        <dbReference type="EMBL" id="CAF4980588.1"/>
    </source>
</evidence>
<proteinExistence type="predicted"/>
<dbReference type="InterPro" id="IPR043161">
    <property type="entry name" value="DOCK_C_lobe_A"/>
</dbReference>
<dbReference type="Gene3D" id="1.25.40.410">
    <property type="match status" value="1"/>
</dbReference>
<sequence length="51" mass="6185">MLHAKLLDWNPDKVLEEVHMKYTHIHQSVKTHDQLKKKLYRDIIQLFDDGD</sequence>
<feature type="non-terminal residue" evidence="2">
    <location>
        <position position="1"/>
    </location>
</feature>
<dbReference type="AlphaFoldDB" id="A0A822FU30"/>
<accession>A0A822FU30</accession>
<evidence type="ECO:0000313" key="4">
    <source>
        <dbReference type="Proteomes" id="UP000663873"/>
    </source>
</evidence>
<comment type="caution">
    <text evidence="2">The sequence shown here is derived from an EMBL/GenBank/DDBJ whole genome shotgun (WGS) entry which is preliminary data.</text>
</comment>
<dbReference type="Proteomes" id="UP000663873">
    <property type="component" value="Unassembled WGS sequence"/>
</dbReference>
<name>A0A822FU30_9BILA</name>
<keyword evidence="4" id="KW-1185">Reference proteome</keyword>
<dbReference type="Proteomes" id="UP000663848">
    <property type="component" value="Unassembled WGS sequence"/>
</dbReference>
<gene>
    <name evidence="2" type="ORF">QYT958_LOCUS47201</name>
    <name evidence="1" type="ORF">UJA718_LOCUS49282</name>
</gene>
<evidence type="ECO:0000313" key="3">
    <source>
        <dbReference type="Proteomes" id="UP000663848"/>
    </source>
</evidence>
<reference evidence="2" key="1">
    <citation type="submission" date="2021-02" db="EMBL/GenBank/DDBJ databases">
        <authorList>
            <person name="Nowell W R."/>
        </authorList>
    </citation>
    <scope>NUCLEOTIDE SEQUENCE</scope>
</reference>
<organism evidence="2 3">
    <name type="scientific">Rotaria socialis</name>
    <dbReference type="NCBI Taxonomy" id="392032"/>
    <lineage>
        <taxon>Eukaryota</taxon>
        <taxon>Metazoa</taxon>
        <taxon>Spiralia</taxon>
        <taxon>Gnathifera</taxon>
        <taxon>Rotifera</taxon>
        <taxon>Eurotatoria</taxon>
        <taxon>Bdelloidea</taxon>
        <taxon>Philodinida</taxon>
        <taxon>Philodinidae</taxon>
        <taxon>Rotaria</taxon>
    </lineage>
</organism>
<evidence type="ECO:0000313" key="2">
    <source>
        <dbReference type="EMBL" id="CAF5135287.1"/>
    </source>
</evidence>